<dbReference type="EMBL" id="MSPX01000006">
    <property type="protein sequence ID" value="OQP86677.1"/>
    <property type="molecule type" value="Genomic_DNA"/>
</dbReference>
<keyword evidence="2" id="KW-1185">Reference proteome</keyword>
<dbReference type="Proteomes" id="UP000192652">
    <property type="component" value="Unassembled WGS sequence"/>
</dbReference>
<dbReference type="Gene3D" id="3.40.50.2000">
    <property type="entry name" value="Glycogen Phosphorylase B"/>
    <property type="match status" value="2"/>
</dbReference>
<comment type="caution">
    <text evidence="1">The sequence shown here is derived from an EMBL/GenBank/DDBJ whole genome shotgun (WGS) entry which is preliminary data.</text>
</comment>
<dbReference type="PANTHER" id="PTHR12526">
    <property type="entry name" value="GLYCOSYLTRANSFERASE"/>
    <property type="match status" value="1"/>
</dbReference>
<protein>
    <submittedName>
        <fullName evidence="1">Glycosyl transferase</fullName>
    </submittedName>
</protein>
<dbReference type="RefSeq" id="WP_081175845.1">
    <property type="nucleotide sequence ID" value="NZ_MSPX01000006.1"/>
</dbReference>
<gene>
    <name evidence="1" type="ORF">BTR14_09540</name>
</gene>
<dbReference type="SUPFAM" id="SSF53756">
    <property type="entry name" value="UDP-Glycosyltransferase/glycogen phosphorylase"/>
    <property type="match status" value="1"/>
</dbReference>
<evidence type="ECO:0000313" key="2">
    <source>
        <dbReference type="Proteomes" id="UP000192652"/>
    </source>
</evidence>
<organism evidence="1 2">
    <name type="scientific">Xaviernesmea rhizosphaerae</name>
    <dbReference type="NCBI Taxonomy" id="1672749"/>
    <lineage>
        <taxon>Bacteria</taxon>
        <taxon>Pseudomonadati</taxon>
        <taxon>Pseudomonadota</taxon>
        <taxon>Alphaproteobacteria</taxon>
        <taxon>Hyphomicrobiales</taxon>
        <taxon>Rhizobiaceae</taxon>
        <taxon>Rhizobium/Agrobacterium group</taxon>
        <taxon>Xaviernesmea</taxon>
    </lineage>
</organism>
<dbReference type="Pfam" id="PF13692">
    <property type="entry name" value="Glyco_trans_1_4"/>
    <property type="match status" value="1"/>
</dbReference>
<dbReference type="CDD" id="cd03801">
    <property type="entry name" value="GT4_PimA-like"/>
    <property type="match status" value="1"/>
</dbReference>
<accession>A0ABX3PF11</accession>
<reference evidence="1 2" key="1">
    <citation type="journal article" date="2017" name="Antonie Van Leeuwenhoek">
        <title>Rhizobium rhizosphaerae sp. nov., a novel species isolated from rice rhizosphere.</title>
        <authorList>
            <person name="Zhao J.J."/>
            <person name="Zhang J."/>
            <person name="Zhang R.J."/>
            <person name="Zhang C.W."/>
            <person name="Yin H.Q."/>
            <person name="Zhang X.X."/>
        </authorList>
    </citation>
    <scope>NUCLEOTIDE SEQUENCE [LARGE SCALE GENOMIC DNA]</scope>
    <source>
        <strain evidence="1 2">RD15</strain>
    </source>
</reference>
<keyword evidence="1" id="KW-0808">Transferase</keyword>
<name>A0ABX3PF11_9HYPH</name>
<sequence length="352" mass="36990">MTRALTFAYPGNLQLKTGGYGYDRRVIDGLRALGWQVDLLALGEGFPAPDESVLSAAQQALSARPDGSLLLIDGLAYGVLDDWAEREGKRLTIAALCHHPLALETGLAPEMQAQFRRSERRALAFAHSVIVTSPMTARELSAHFDVAPGRITVALPGTDRVAATRAENAVAQILSIGTLSQRKGHDVLIAALKGVEDLEWQATVIGARDLDPATAAALERQIAALGLQARIDLAGAVEDPAPALARADLFALASRFEGYGMVFAEALAHGLPIIACHAGAVPEVVPPEAGILVPVDDVTAFSAALRTLLSDPAERQRRADAARAAGAELPGWDDTAAIISKLLDGMARDGVA</sequence>
<evidence type="ECO:0000313" key="1">
    <source>
        <dbReference type="EMBL" id="OQP86677.1"/>
    </source>
</evidence>
<proteinExistence type="predicted"/>
<dbReference type="GO" id="GO:0016740">
    <property type="term" value="F:transferase activity"/>
    <property type="evidence" value="ECO:0007669"/>
    <property type="project" value="UniProtKB-KW"/>
</dbReference>